<keyword evidence="2" id="KW-1185">Reference proteome</keyword>
<evidence type="ECO:0000313" key="1">
    <source>
        <dbReference type="EMBL" id="KAK6501265.1"/>
    </source>
</evidence>
<accession>A0AAV9W4S6</accession>
<proteinExistence type="predicted"/>
<evidence type="ECO:0000313" key="2">
    <source>
        <dbReference type="Proteomes" id="UP001370758"/>
    </source>
</evidence>
<gene>
    <name evidence="1" type="ORF">TWF481_009106</name>
</gene>
<dbReference type="EMBL" id="JAVHJL010000006">
    <property type="protein sequence ID" value="KAK6501265.1"/>
    <property type="molecule type" value="Genomic_DNA"/>
</dbReference>
<reference evidence="1 2" key="1">
    <citation type="submission" date="2023-08" db="EMBL/GenBank/DDBJ databases">
        <authorList>
            <person name="Palmer J.M."/>
        </authorList>
    </citation>
    <scope>NUCLEOTIDE SEQUENCE [LARGE SCALE GENOMIC DNA]</scope>
    <source>
        <strain evidence="1 2">TWF481</strain>
    </source>
</reference>
<organism evidence="1 2">
    <name type="scientific">Arthrobotrys musiformis</name>
    <dbReference type="NCBI Taxonomy" id="47236"/>
    <lineage>
        <taxon>Eukaryota</taxon>
        <taxon>Fungi</taxon>
        <taxon>Dikarya</taxon>
        <taxon>Ascomycota</taxon>
        <taxon>Pezizomycotina</taxon>
        <taxon>Orbiliomycetes</taxon>
        <taxon>Orbiliales</taxon>
        <taxon>Orbiliaceae</taxon>
        <taxon>Arthrobotrys</taxon>
    </lineage>
</organism>
<sequence length="169" mass="17978">MSGYTRESQDIDPEICNWARKFAPHLPTSLAMTPTGNSLRKVTGGGGVIPERVICENCRHAAVLDQQRDECIREVRRAATLIKIILCVQVALILNLFALDCGVNVITVLGSVGANWNAIGERLSTVLSMIEGSLAGLLETNNPTIVSSIATSFSCDALATTIGGIPVDL</sequence>
<dbReference type="AlphaFoldDB" id="A0AAV9W4S6"/>
<protein>
    <submittedName>
        <fullName evidence="1">Uncharacterized protein</fullName>
    </submittedName>
</protein>
<name>A0AAV9W4S6_9PEZI</name>
<dbReference type="Proteomes" id="UP001370758">
    <property type="component" value="Unassembled WGS sequence"/>
</dbReference>
<comment type="caution">
    <text evidence="1">The sequence shown here is derived from an EMBL/GenBank/DDBJ whole genome shotgun (WGS) entry which is preliminary data.</text>
</comment>